<evidence type="ECO:0000313" key="1">
    <source>
        <dbReference type="EMBL" id="KJJ38055.1"/>
    </source>
</evidence>
<keyword evidence="2" id="KW-1185">Reference proteome</keyword>
<organism evidence="1 2">
    <name type="scientific">Aequorivita vladivostokensis</name>
    <dbReference type="NCBI Taxonomy" id="171194"/>
    <lineage>
        <taxon>Bacteria</taxon>
        <taxon>Pseudomonadati</taxon>
        <taxon>Bacteroidota</taxon>
        <taxon>Flavobacteriia</taxon>
        <taxon>Flavobacteriales</taxon>
        <taxon>Flavobacteriaceae</taxon>
        <taxon>Aequorivita</taxon>
    </lineage>
</organism>
<dbReference type="EMBL" id="JSVU01000006">
    <property type="protein sequence ID" value="KJJ38055.1"/>
    <property type="molecule type" value="Genomic_DNA"/>
</dbReference>
<proteinExistence type="predicted"/>
<dbReference type="RefSeq" id="WP_045080870.1">
    <property type="nucleotide sequence ID" value="NZ_JSVU01000006.1"/>
</dbReference>
<accession>A0ABR5DGZ8</accession>
<comment type="caution">
    <text evidence="1">The sequence shown here is derived from an EMBL/GenBank/DDBJ whole genome shotgun (WGS) entry which is preliminary data.</text>
</comment>
<gene>
    <name evidence="1" type="ORF">MB09_10480</name>
</gene>
<sequence>MERAGQAAEEGDEIYINWDMYHAIKEVEDQLYTTGTDCLLALKNLIKAKKPSDCTAVEVLDAYSLKPTHSQTLK</sequence>
<name>A0ABR5DGZ8_9FLAO</name>
<dbReference type="Proteomes" id="UP000033497">
    <property type="component" value="Unassembled WGS sequence"/>
</dbReference>
<protein>
    <submittedName>
        <fullName evidence="1">Uncharacterized protein</fullName>
    </submittedName>
</protein>
<evidence type="ECO:0000313" key="2">
    <source>
        <dbReference type="Proteomes" id="UP000033497"/>
    </source>
</evidence>
<reference evidence="1 2" key="1">
    <citation type="submission" date="2014-10" db="EMBL/GenBank/DDBJ databases">
        <title>Genome sequencing of Vitellibacter vladivostokensis KMM 3516.</title>
        <authorList>
            <person name="Thevarajoo S."/>
            <person name="Selvaratnam C."/>
            <person name="Goh K.M."/>
            <person name="Chong C.S."/>
        </authorList>
    </citation>
    <scope>NUCLEOTIDE SEQUENCE [LARGE SCALE GENOMIC DNA]</scope>
    <source>
        <strain evidence="1 2">KMM 3516</strain>
    </source>
</reference>